<reference evidence="1 2" key="1">
    <citation type="submission" date="2019-05" db="EMBL/GenBank/DDBJ databases">
        <title>Another draft genome of Portunus trituberculatus and its Hox gene families provides insights of decapod evolution.</title>
        <authorList>
            <person name="Jeong J.-H."/>
            <person name="Song I."/>
            <person name="Kim S."/>
            <person name="Choi T."/>
            <person name="Kim D."/>
            <person name="Ryu S."/>
            <person name="Kim W."/>
        </authorList>
    </citation>
    <scope>NUCLEOTIDE SEQUENCE [LARGE SCALE GENOMIC DNA]</scope>
    <source>
        <tissue evidence="1">Muscle</tissue>
    </source>
</reference>
<name>A0A5B7F1M9_PORTR</name>
<protein>
    <submittedName>
        <fullName evidence="1">Uncharacterized protein</fullName>
    </submittedName>
</protein>
<dbReference type="EMBL" id="VSRR010004414">
    <property type="protein sequence ID" value="MPC39595.1"/>
    <property type="molecule type" value="Genomic_DNA"/>
</dbReference>
<dbReference type="AlphaFoldDB" id="A0A5B7F1M9"/>
<evidence type="ECO:0000313" key="2">
    <source>
        <dbReference type="Proteomes" id="UP000324222"/>
    </source>
</evidence>
<accession>A0A5B7F1M9</accession>
<sequence>MVVTFPTVSDRRASVGRLSLVSSTRRSAAARHNSQVASRHAEHGRAFNPQLLIQYMKATAL</sequence>
<comment type="caution">
    <text evidence="1">The sequence shown here is derived from an EMBL/GenBank/DDBJ whole genome shotgun (WGS) entry which is preliminary data.</text>
</comment>
<proteinExistence type="predicted"/>
<organism evidence="1 2">
    <name type="scientific">Portunus trituberculatus</name>
    <name type="common">Swimming crab</name>
    <name type="synonym">Neptunus trituberculatus</name>
    <dbReference type="NCBI Taxonomy" id="210409"/>
    <lineage>
        <taxon>Eukaryota</taxon>
        <taxon>Metazoa</taxon>
        <taxon>Ecdysozoa</taxon>
        <taxon>Arthropoda</taxon>
        <taxon>Crustacea</taxon>
        <taxon>Multicrustacea</taxon>
        <taxon>Malacostraca</taxon>
        <taxon>Eumalacostraca</taxon>
        <taxon>Eucarida</taxon>
        <taxon>Decapoda</taxon>
        <taxon>Pleocyemata</taxon>
        <taxon>Brachyura</taxon>
        <taxon>Eubrachyura</taxon>
        <taxon>Portunoidea</taxon>
        <taxon>Portunidae</taxon>
        <taxon>Portuninae</taxon>
        <taxon>Portunus</taxon>
    </lineage>
</organism>
<keyword evidence="2" id="KW-1185">Reference proteome</keyword>
<dbReference type="Proteomes" id="UP000324222">
    <property type="component" value="Unassembled WGS sequence"/>
</dbReference>
<gene>
    <name evidence="1" type="ORF">E2C01_033136</name>
</gene>
<evidence type="ECO:0000313" key="1">
    <source>
        <dbReference type="EMBL" id="MPC39595.1"/>
    </source>
</evidence>